<evidence type="ECO:0000313" key="2">
    <source>
        <dbReference type="EMBL" id="GIG07805.1"/>
    </source>
</evidence>
<keyword evidence="1" id="KW-0812">Transmembrane</keyword>
<evidence type="ECO:0000313" key="3">
    <source>
        <dbReference type="Proteomes" id="UP000630887"/>
    </source>
</evidence>
<dbReference type="Proteomes" id="UP000630887">
    <property type="component" value="Unassembled WGS sequence"/>
</dbReference>
<protein>
    <submittedName>
        <fullName evidence="2">Uncharacterized protein</fullName>
    </submittedName>
</protein>
<sequence length="98" mass="10325">MWRLWYAVGVVLAGFGLFIGAAAVYGYTQLVAEQASAERLLAESAGEAEVRLRQVRLAGIEDGKGDDIVFGVGSLVPITGGVALVVLSHRRLKGRSPA</sequence>
<keyword evidence="3" id="KW-1185">Reference proteome</keyword>
<organism evidence="2 3">
    <name type="scientific">Catellatospora coxensis</name>
    <dbReference type="NCBI Taxonomy" id="310354"/>
    <lineage>
        <taxon>Bacteria</taxon>
        <taxon>Bacillati</taxon>
        <taxon>Actinomycetota</taxon>
        <taxon>Actinomycetes</taxon>
        <taxon>Micromonosporales</taxon>
        <taxon>Micromonosporaceae</taxon>
        <taxon>Catellatospora</taxon>
    </lineage>
</organism>
<proteinExistence type="predicted"/>
<accession>A0A8J3KVE4</accession>
<evidence type="ECO:0000256" key="1">
    <source>
        <dbReference type="SAM" id="Phobius"/>
    </source>
</evidence>
<dbReference type="RefSeq" id="WP_203694140.1">
    <property type="nucleotide sequence ID" value="NZ_BAAALC010000029.1"/>
</dbReference>
<gene>
    <name evidence="2" type="ORF">Cco03nite_45050</name>
</gene>
<keyword evidence="1" id="KW-1133">Transmembrane helix</keyword>
<dbReference type="AlphaFoldDB" id="A0A8J3KVE4"/>
<reference evidence="2 3" key="1">
    <citation type="submission" date="2021-01" db="EMBL/GenBank/DDBJ databases">
        <title>Whole genome shotgun sequence of Catellatospora coxensis NBRC 107359.</title>
        <authorList>
            <person name="Komaki H."/>
            <person name="Tamura T."/>
        </authorList>
    </citation>
    <scope>NUCLEOTIDE SEQUENCE [LARGE SCALE GENOMIC DNA]</scope>
    <source>
        <strain evidence="2 3">NBRC 107359</strain>
    </source>
</reference>
<dbReference type="EMBL" id="BONI01000038">
    <property type="protein sequence ID" value="GIG07805.1"/>
    <property type="molecule type" value="Genomic_DNA"/>
</dbReference>
<comment type="caution">
    <text evidence="2">The sequence shown here is derived from an EMBL/GenBank/DDBJ whole genome shotgun (WGS) entry which is preliminary data.</text>
</comment>
<feature type="transmembrane region" description="Helical" evidence="1">
    <location>
        <begin position="68"/>
        <end position="87"/>
    </location>
</feature>
<name>A0A8J3KVE4_9ACTN</name>
<keyword evidence="1" id="KW-0472">Membrane</keyword>